<dbReference type="InterPro" id="IPR025543">
    <property type="entry name" value="Dodecin-like"/>
</dbReference>
<reference evidence="1" key="1">
    <citation type="submission" date="2021-05" db="EMBL/GenBank/DDBJ databases">
        <title>Complete genome sequence of the cellulolytic planctomycete Telmatocola sphagniphila SP2T and characterization of the first cellulase from planctomycetes.</title>
        <authorList>
            <person name="Rakitin A.L."/>
            <person name="Beletsky A.V."/>
            <person name="Naumoff D.G."/>
            <person name="Kulichevskaya I.S."/>
            <person name="Mardanov A.V."/>
            <person name="Ravin N.V."/>
            <person name="Dedysh S.N."/>
        </authorList>
    </citation>
    <scope>NUCLEOTIDE SEQUENCE</scope>
    <source>
        <strain evidence="1">SP2T</strain>
    </source>
</reference>
<keyword evidence="2" id="KW-1185">Reference proteome</keyword>
<dbReference type="Pfam" id="PF07311">
    <property type="entry name" value="Dodecin"/>
    <property type="match status" value="1"/>
</dbReference>
<dbReference type="AlphaFoldDB" id="A0A8E6BA78"/>
<organism evidence="1 2">
    <name type="scientific">Telmatocola sphagniphila</name>
    <dbReference type="NCBI Taxonomy" id="1123043"/>
    <lineage>
        <taxon>Bacteria</taxon>
        <taxon>Pseudomonadati</taxon>
        <taxon>Planctomycetota</taxon>
        <taxon>Planctomycetia</taxon>
        <taxon>Gemmatales</taxon>
        <taxon>Gemmataceae</taxon>
    </lineage>
</organism>
<dbReference type="KEGG" id="tsph:KIH39_09490"/>
<proteinExistence type="predicted"/>
<dbReference type="Proteomes" id="UP000676194">
    <property type="component" value="Chromosome"/>
</dbReference>
<accession>A0A8E6BA78</accession>
<dbReference type="EMBL" id="CP074694">
    <property type="protein sequence ID" value="QVL34119.1"/>
    <property type="molecule type" value="Genomic_DNA"/>
</dbReference>
<dbReference type="SUPFAM" id="SSF89807">
    <property type="entry name" value="Dodecin-like"/>
    <property type="match status" value="1"/>
</dbReference>
<evidence type="ECO:0000313" key="2">
    <source>
        <dbReference type="Proteomes" id="UP000676194"/>
    </source>
</evidence>
<dbReference type="InterPro" id="IPR036694">
    <property type="entry name" value="Dodecin-like_sf"/>
</dbReference>
<protein>
    <submittedName>
        <fullName evidence="1">Dodecin domain-containing protein</fullName>
    </submittedName>
</protein>
<dbReference type="InterPro" id="IPR009923">
    <property type="entry name" value="Dodecin"/>
</dbReference>
<evidence type="ECO:0000313" key="1">
    <source>
        <dbReference type="EMBL" id="QVL34119.1"/>
    </source>
</evidence>
<name>A0A8E6BA78_9BACT</name>
<dbReference type="RefSeq" id="WP_213499092.1">
    <property type="nucleotide sequence ID" value="NZ_CP074694.1"/>
</dbReference>
<dbReference type="Gene3D" id="3.30.1660.10">
    <property type="entry name" value="Flavin-binding protein dodecin"/>
    <property type="match status" value="1"/>
</dbReference>
<sequence>MIGTELELLALPPFQLADMEGISRAGWGAAARHAIDQASRAFDHIQGLDVISSEIVILDGGIKEYHIAIKLSYSPKSLRQMNIARPM</sequence>
<gene>
    <name evidence="1" type="ORF">KIH39_09490</name>
</gene>